<feature type="zinc finger region" description="RING-Gid-type" evidence="10">
    <location>
        <begin position="298"/>
        <end position="367"/>
    </location>
</feature>
<evidence type="ECO:0000256" key="9">
    <source>
        <dbReference type="ARBA" id="ARBA00029678"/>
    </source>
</evidence>
<organism evidence="13 14">
    <name type="scientific">Dimorphilus gyrociliatus</name>
    <dbReference type="NCBI Taxonomy" id="2664684"/>
    <lineage>
        <taxon>Eukaryota</taxon>
        <taxon>Metazoa</taxon>
        <taxon>Spiralia</taxon>
        <taxon>Lophotrochozoa</taxon>
        <taxon>Annelida</taxon>
        <taxon>Polychaeta</taxon>
        <taxon>Polychaeta incertae sedis</taxon>
        <taxon>Dinophilidae</taxon>
        <taxon>Dimorphilus</taxon>
    </lineage>
</organism>
<dbReference type="GO" id="GO:0005737">
    <property type="term" value="C:cytoplasm"/>
    <property type="evidence" value="ECO:0007669"/>
    <property type="project" value="UniProtKB-SubCell"/>
</dbReference>
<evidence type="ECO:0000256" key="10">
    <source>
        <dbReference type="PROSITE-ProRule" id="PRU01215"/>
    </source>
</evidence>
<evidence type="ECO:0000256" key="1">
    <source>
        <dbReference type="ARBA" id="ARBA00004109"/>
    </source>
</evidence>
<dbReference type="GO" id="GO:0043249">
    <property type="term" value="P:erythrocyte maturation"/>
    <property type="evidence" value="ECO:0007669"/>
    <property type="project" value="UniProtKB-KW"/>
</dbReference>
<dbReference type="Pfam" id="PF10607">
    <property type="entry name" value="CTLH"/>
    <property type="match status" value="1"/>
</dbReference>
<dbReference type="InterPro" id="IPR006594">
    <property type="entry name" value="LisH"/>
</dbReference>
<dbReference type="SMART" id="SM00668">
    <property type="entry name" value="CTLH"/>
    <property type="match status" value="1"/>
</dbReference>
<keyword evidence="6 10" id="KW-0863">Zinc-finger</keyword>
<dbReference type="InterPro" id="IPR013144">
    <property type="entry name" value="CRA_dom"/>
</dbReference>
<dbReference type="GO" id="GO:0034657">
    <property type="term" value="C:GID complex"/>
    <property type="evidence" value="ECO:0007669"/>
    <property type="project" value="TreeGrafter"/>
</dbReference>
<keyword evidence="8" id="KW-0265">Erythrocyte maturation</keyword>
<dbReference type="InterPro" id="IPR024964">
    <property type="entry name" value="CTLH/CRA"/>
</dbReference>
<dbReference type="EMBL" id="CAJFCJ010000006">
    <property type="protein sequence ID" value="CAD5116611.1"/>
    <property type="molecule type" value="Genomic_DNA"/>
</dbReference>
<evidence type="ECO:0000256" key="2">
    <source>
        <dbReference type="ARBA" id="ARBA00004496"/>
    </source>
</evidence>
<evidence type="ECO:0000259" key="12">
    <source>
        <dbReference type="PROSITE" id="PS51867"/>
    </source>
</evidence>
<sequence length="382" mass="44035">MADLKTLEHATLKVPYEILNKKFRVTQKVIDREATNVKSYLSELDQLLKTTPSSDNLNSIIEKLVTFKKKVEESITDETEAAQVCKDRLSHLQEYAELNSLSAEKWRKQRLDRMLVEYFLRAGYYDSAIELGKSSDIEHLTNMELFITSRKVEESLSAKNTALCVAWCQDNKSKLKRMKSNLEFKIRQQEYIELVKEKKILEAVKHARNFLSSTDPDKLTDIKQCMALLAYSPDTELEPYRSLFSEDRWKDLTKQFRAENFKLYQLNMNSVFSVTMQCGLSALKTRHCYVDNEKNDSCPVCKSPMSALAEKLPFAHCSHSRLICRLSGEPLNEHNPPMVLPNGHVYGYNALSVMAAEHGGKVECIKTKERYKLEDAEKVYVM</sequence>
<evidence type="ECO:0000313" key="13">
    <source>
        <dbReference type="EMBL" id="CAD5116611.1"/>
    </source>
</evidence>
<evidence type="ECO:0000313" key="14">
    <source>
        <dbReference type="Proteomes" id="UP000549394"/>
    </source>
</evidence>
<keyword evidence="7" id="KW-0862">Zinc</keyword>
<comment type="subcellular location">
    <subcellularLocation>
        <location evidence="2">Cytoplasm</location>
    </subcellularLocation>
    <subcellularLocation>
        <location evidence="1">Nucleus matrix</location>
    </subcellularLocation>
</comment>
<feature type="domain" description="CTLH" evidence="11">
    <location>
        <begin position="146"/>
        <end position="202"/>
    </location>
</feature>
<reference evidence="13 14" key="1">
    <citation type="submission" date="2020-08" db="EMBL/GenBank/DDBJ databases">
        <authorList>
            <person name="Hejnol A."/>
        </authorList>
    </citation>
    <scope>NUCLEOTIDE SEQUENCE [LARGE SCALE GENOMIC DNA]</scope>
</reference>
<dbReference type="GO" id="GO:0061630">
    <property type="term" value="F:ubiquitin protein ligase activity"/>
    <property type="evidence" value="ECO:0007669"/>
    <property type="project" value="InterPro"/>
</dbReference>
<accession>A0A7I8VPU3</accession>
<feature type="domain" description="RING-Gid-type" evidence="12">
    <location>
        <begin position="298"/>
        <end position="367"/>
    </location>
</feature>
<dbReference type="PANTHER" id="PTHR12170:SF2">
    <property type="entry name" value="E3 UBIQUITIN-PROTEIN TRANSFERASE MAEA"/>
    <property type="match status" value="1"/>
</dbReference>
<dbReference type="InterPro" id="IPR045098">
    <property type="entry name" value="Fyv10_fam"/>
</dbReference>
<dbReference type="InterPro" id="IPR044063">
    <property type="entry name" value="ZF_RING_GID"/>
</dbReference>
<keyword evidence="5" id="KW-0479">Metal-binding</keyword>
<protein>
    <recommendedName>
        <fullName evidence="3">E3 ubiquitin-protein transferase MAEA</fullName>
    </recommendedName>
    <alternativeName>
        <fullName evidence="9">Macrophage erythroblast attacher</fullName>
    </alternativeName>
</protein>
<gene>
    <name evidence="13" type="ORF">DGYR_LOCUS5216</name>
</gene>
<dbReference type="GO" id="GO:0008270">
    <property type="term" value="F:zinc ion binding"/>
    <property type="evidence" value="ECO:0007669"/>
    <property type="project" value="UniProtKB-KW"/>
</dbReference>
<dbReference type="PROSITE" id="PS51867">
    <property type="entry name" value="ZF_RING_GID"/>
    <property type="match status" value="1"/>
</dbReference>
<dbReference type="OrthoDB" id="1933455at2759"/>
<evidence type="ECO:0000256" key="7">
    <source>
        <dbReference type="ARBA" id="ARBA00022833"/>
    </source>
</evidence>
<dbReference type="GO" id="GO:0016363">
    <property type="term" value="C:nuclear matrix"/>
    <property type="evidence" value="ECO:0007669"/>
    <property type="project" value="UniProtKB-SubCell"/>
</dbReference>
<dbReference type="CDD" id="cd16659">
    <property type="entry name" value="RING-Ubox_Emp"/>
    <property type="match status" value="1"/>
</dbReference>
<evidence type="ECO:0000256" key="5">
    <source>
        <dbReference type="ARBA" id="ARBA00022723"/>
    </source>
</evidence>
<name>A0A7I8VPU3_9ANNE</name>
<evidence type="ECO:0000256" key="8">
    <source>
        <dbReference type="ARBA" id="ARBA00023057"/>
    </source>
</evidence>
<evidence type="ECO:0000259" key="11">
    <source>
        <dbReference type="PROSITE" id="PS50897"/>
    </source>
</evidence>
<dbReference type="GO" id="GO:0043161">
    <property type="term" value="P:proteasome-mediated ubiquitin-dependent protein catabolic process"/>
    <property type="evidence" value="ECO:0007669"/>
    <property type="project" value="InterPro"/>
</dbReference>
<dbReference type="SMART" id="SM00667">
    <property type="entry name" value="LisH"/>
    <property type="match status" value="1"/>
</dbReference>
<comment type="caution">
    <text evidence="13">The sequence shown here is derived from an EMBL/GenBank/DDBJ whole genome shotgun (WGS) entry which is preliminary data.</text>
</comment>
<dbReference type="PROSITE" id="PS50896">
    <property type="entry name" value="LISH"/>
    <property type="match status" value="1"/>
</dbReference>
<dbReference type="InterPro" id="IPR006595">
    <property type="entry name" value="CTLH_C"/>
</dbReference>
<dbReference type="SMART" id="SM00757">
    <property type="entry name" value="CRA"/>
    <property type="match status" value="1"/>
</dbReference>
<proteinExistence type="predicted"/>
<keyword evidence="4" id="KW-0963">Cytoplasm</keyword>
<evidence type="ECO:0000256" key="4">
    <source>
        <dbReference type="ARBA" id="ARBA00022490"/>
    </source>
</evidence>
<dbReference type="PANTHER" id="PTHR12170">
    <property type="entry name" value="MACROPHAGE ERYTHROBLAST ATTACHER-RELATED"/>
    <property type="match status" value="1"/>
</dbReference>
<keyword evidence="14" id="KW-1185">Reference proteome</keyword>
<dbReference type="Proteomes" id="UP000549394">
    <property type="component" value="Unassembled WGS sequence"/>
</dbReference>
<evidence type="ECO:0000256" key="3">
    <source>
        <dbReference type="ARBA" id="ARBA00014384"/>
    </source>
</evidence>
<dbReference type="AlphaFoldDB" id="A0A7I8VPU3"/>
<dbReference type="PROSITE" id="PS50897">
    <property type="entry name" value="CTLH"/>
    <property type="match status" value="1"/>
</dbReference>
<evidence type="ECO:0000256" key="6">
    <source>
        <dbReference type="ARBA" id="ARBA00022771"/>
    </source>
</evidence>